<dbReference type="VEuPathDB" id="TriTrypDB:LmxM.13.0650"/>
<gene>
    <name evidence="11" type="ORF">LMXM_13_0650</name>
</gene>
<dbReference type="InterPro" id="IPR039859">
    <property type="entry name" value="PFA4/ZDH16/20/ERF2-like"/>
</dbReference>
<feature type="region of interest" description="Disordered" evidence="9">
    <location>
        <begin position="194"/>
        <end position="228"/>
    </location>
</feature>
<dbReference type="AlphaFoldDB" id="E9AP89"/>
<dbReference type="PANTHER" id="PTHR22883:SF23">
    <property type="entry name" value="PALMITOYLTRANSFERASE ZDHHC6"/>
    <property type="match status" value="1"/>
</dbReference>
<feature type="domain" description="Palmitoyltransferase DHHC" evidence="10">
    <location>
        <begin position="288"/>
        <end position="402"/>
    </location>
</feature>
<proteinExistence type="inferred from homology"/>
<accession>E9AP89</accession>
<keyword evidence="2 8" id="KW-0808">Transferase</keyword>
<dbReference type="GeneID" id="13455050"/>
<feature type="region of interest" description="Disordered" evidence="9">
    <location>
        <begin position="583"/>
        <end position="607"/>
    </location>
</feature>
<dbReference type="PROSITE" id="PS50216">
    <property type="entry name" value="DHHC"/>
    <property type="match status" value="1"/>
</dbReference>
<evidence type="ECO:0000256" key="5">
    <source>
        <dbReference type="ARBA" id="ARBA00023136"/>
    </source>
</evidence>
<keyword evidence="5 8" id="KW-0472">Membrane</keyword>
<evidence type="ECO:0000256" key="9">
    <source>
        <dbReference type="SAM" id="MobiDB-lite"/>
    </source>
</evidence>
<evidence type="ECO:0000256" key="4">
    <source>
        <dbReference type="ARBA" id="ARBA00022989"/>
    </source>
</evidence>
<feature type="transmembrane region" description="Helical" evidence="8">
    <location>
        <begin position="49"/>
        <end position="75"/>
    </location>
</feature>
<evidence type="ECO:0000259" key="10">
    <source>
        <dbReference type="Pfam" id="PF01529"/>
    </source>
</evidence>
<sequence length="607" mass="66015">MAASASPSTNNPGLLNHMIRAVLAGGFISVLLFFMAVHFYYASAALLDLVVLLILFSFLSFFGLSMASLVLSAVVGPGELPSRFSAARMETFIREELQCAVAKACGRSGSGQAGTRAGPVREGAASDRKSCSAVAAKEKVEKPNWNDVDEAESQQLANAASAAAILRRSSPTAEEEALERTAVEARLCMYTEDGGSTSHLSDGDTAGAVGGARQAEDNGHDSEEVAAEGNSELPPYMTEAMLMRRQRKIRRGLEVVLVSHAARKVLEAIDGTDMDRKQEEMGFLIPGANWCRFCNFYQMNDTRHCKVCNRCVYRSKLHCICCGQCIGYANSKYYVLFLFYLCLSLVMADVLDLYCVFWGYTFFFKASGDANSVFYLVFVYSASFAVVGLGLLLQYLYAAGRGVGLLTDLLRQQRDELQVARARNNGEQYQPVLSERTMHAAEEGSASPMQEALPFSWRMAMETVGEGLPLPLWFWPTPTLSTTKETDDPPDFWVAFKEAIRLRLRSVADEDDVFSDEDVLGDAHAADGLTNGAARLAADIARVSPQLSTASTVLPLRERMPHHVKSTDVTVVDPVVVEVPSAASPTYVNPSAPPAAKVAPVPKHEAD</sequence>
<comment type="subcellular location">
    <subcellularLocation>
        <location evidence="1">Membrane</location>
        <topology evidence="1">Multi-pass membrane protein</topology>
    </subcellularLocation>
</comment>
<evidence type="ECO:0000256" key="7">
    <source>
        <dbReference type="ARBA" id="ARBA00038298"/>
    </source>
</evidence>
<dbReference type="PhylomeDB" id="E9AP89"/>
<dbReference type="Proteomes" id="UP000007259">
    <property type="component" value="Chromosome 13"/>
</dbReference>
<dbReference type="PANTHER" id="PTHR22883">
    <property type="entry name" value="ZINC FINGER DHHC DOMAIN CONTAINING PROTEIN"/>
    <property type="match status" value="1"/>
</dbReference>
<dbReference type="KEGG" id="lmi:LMXM_13_0650"/>
<organism evidence="11 12">
    <name type="scientific">Leishmania mexicana (strain MHOM/GT/2001/U1103)</name>
    <dbReference type="NCBI Taxonomy" id="929439"/>
    <lineage>
        <taxon>Eukaryota</taxon>
        <taxon>Discoba</taxon>
        <taxon>Euglenozoa</taxon>
        <taxon>Kinetoplastea</taxon>
        <taxon>Metakinetoplastina</taxon>
        <taxon>Trypanosomatida</taxon>
        <taxon>Trypanosomatidae</taxon>
        <taxon>Leishmaniinae</taxon>
        <taxon>Leishmania</taxon>
    </lineage>
</organism>
<dbReference type="GO" id="GO:0006612">
    <property type="term" value="P:protein targeting to membrane"/>
    <property type="evidence" value="ECO:0007669"/>
    <property type="project" value="TreeGrafter"/>
</dbReference>
<dbReference type="OrthoDB" id="302728at2759"/>
<reference evidence="11 12" key="1">
    <citation type="journal article" date="2011" name="Genome Res.">
        <title>Chromosome and gene copy number variation allow major structural change between species and strains of Leishmania.</title>
        <authorList>
            <person name="Rogers M.B."/>
            <person name="Hilley J.D."/>
            <person name="Dickens N.J."/>
            <person name="Wilkes J."/>
            <person name="Bates P.A."/>
            <person name="Depledge D.P."/>
            <person name="Harris D."/>
            <person name="Her Y."/>
            <person name="Herzyk P."/>
            <person name="Imamura H."/>
            <person name="Otto T.D."/>
            <person name="Sanders M."/>
            <person name="Seeger K."/>
            <person name="Dujardin J.C."/>
            <person name="Berriman M."/>
            <person name="Smith D.F."/>
            <person name="Hertz-Fowler C."/>
            <person name="Mottram J.C."/>
        </authorList>
    </citation>
    <scope>NUCLEOTIDE SEQUENCE [LARGE SCALE GENOMIC DNA]</scope>
    <source>
        <strain evidence="11 12">MHOM/GT/2001/U1103</strain>
    </source>
</reference>
<keyword evidence="12" id="KW-1185">Reference proteome</keyword>
<comment type="catalytic activity">
    <reaction evidence="8">
        <text>L-cysteinyl-[protein] + hexadecanoyl-CoA = S-hexadecanoyl-L-cysteinyl-[protein] + CoA</text>
        <dbReference type="Rhea" id="RHEA:36683"/>
        <dbReference type="Rhea" id="RHEA-COMP:10131"/>
        <dbReference type="Rhea" id="RHEA-COMP:11032"/>
        <dbReference type="ChEBI" id="CHEBI:29950"/>
        <dbReference type="ChEBI" id="CHEBI:57287"/>
        <dbReference type="ChEBI" id="CHEBI:57379"/>
        <dbReference type="ChEBI" id="CHEBI:74151"/>
        <dbReference type="EC" id="2.3.1.225"/>
    </reaction>
</comment>
<keyword evidence="3 8" id="KW-0812">Transmembrane</keyword>
<dbReference type="GO" id="GO:0016020">
    <property type="term" value="C:membrane"/>
    <property type="evidence" value="ECO:0007669"/>
    <property type="project" value="UniProtKB-SubCell"/>
</dbReference>
<comment type="similarity">
    <text evidence="7">Belongs to the DHHC palmitoyltransferase family. PFA5 subfamily.</text>
</comment>
<comment type="domain">
    <text evidence="8">The DHHC domain is required for palmitoyltransferase activity.</text>
</comment>
<dbReference type="RefSeq" id="XP_003873266.1">
    <property type="nucleotide sequence ID" value="XM_003873217.1"/>
</dbReference>
<dbReference type="GO" id="GO:0019706">
    <property type="term" value="F:protein-cysteine S-palmitoyltransferase activity"/>
    <property type="evidence" value="ECO:0007669"/>
    <property type="project" value="UniProtKB-EC"/>
</dbReference>
<keyword evidence="4 8" id="KW-1133">Transmembrane helix</keyword>
<feature type="transmembrane region" description="Helical" evidence="8">
    <location>
        <begin position="21"/>
        <end position="43"/>
    </location>
</feature>
<evidence type="ECO:0000313" key="12">
    <source>
        <dbReference type="Proteomes" id="UP000007259"/>
    </source>
</evidence>
<evidence type="ECO:0000256" key="3">
    <source>
        <dbReference type="ARBA" id="ARBA00022692"/>
    </source>
</evidence>
<dbReference type="EC" id="2.3.1.225" evidence="8"/>
<dbReference type="OMA" id="HFYYATS"/>
<dbReference type="InterPro" id="IPR001594">
    <property type="entry name" value="Palmitoyltrfase_DHHC"/>
</dbReference>
<dbReference type="Pfam" id="PF01529">
    <property type="entry name" value="DHHC"/>
    <property type="match status" value="1"/>
</dbReference>
<dbReference type="GO" id="GO:0005783">
    <property type="term" value="C:endoplasmic reticulum"/>
    <property type="evidence" value="ECO:0007669"/>
    <property type="project" value="TreeGrafter"/>
</dbReference>
<evidence type="ECO:0000256" key="1">
    <source>
        <dbReference type="ARBA" id="ARBA00004141"/>
    </source>
</evidence>
<feature type="transmembrane region" description="Helical" evidence="8">
    <location>
        <begin position="372"/>
        <end position="393"/>
    </location>
</feature>
<evidence type="ECO:0000256" key="8">
    <source>
        <dbReference type="RuleBase" id="RU079119"/>
    </source>
</evidence>
<evidence type="ECO:0000256" key="2">
    <source>
        <dbReference type="ARBA" id="ARBA00022679"/>
    </source>
</evidence>
<protein>
    <recommendedName>
        <fullName evidence="8">Palmitoyltransferase</fullName>
        <ecNumber evidence="8">2.3.1.225</ecNumber>
    </recommendedName>
</protein>
<evidence type="ECO:0000256" key="6">
    <source>
        <dbReference type="ARBA" id="ARBA00023315"/>
    </source>
</evidence>
<name>E9AP89_LEIMU</name>
<evidence type="ECO:0000313" key="11">
    <source>
        <dbReference type="EMBL" id="CBZ24753.1"/>
    </source>
</evidence>
<keyword evidence="6 8" id="KW-0012">Acyltransferase</keyword>
<dbReference type="GO" id="GO:0005794">
    <property type="term" value="C:Golgi apparatus"/>
    <property type="evidence" value="ECO:0007669"/>
    <property type="project" value="TreeGrafter"/>
</dbReference>
<dbReference type="EMBL" id="FR799566">
    <property type="protein sequence ID" value="CBZ24753.1"/>
    <property type="molecule type" value="Genomic_DNA"/>
</dbReference>
<feature type="compositionally biased region" description="Basic and acidic residues" evidence="9">
    <location>
        <begin position="214"/>
        <end position="223"/>
    </location>
</feature>
<feature type="transmembrane region" description="Helical" evidence="8">
    <location>
        <begin position="333"/>
        <end position="360"/>
    </location>
</feature>